<gene>
    <name evidence="2" type="ORF">B9R14_07670</name>
</gene>
<dbReference type="Proteomes" id="UP000239720">
    <property type="component" value="Unassembled WGS sequence"/>
</dbReference>
<dbReference type="RefSeq" id="WP_105367949.1">
    <property type="nucleotide sequence ID" value="NZ_NEMB01000003.1"/>
</dbReference>
<dbReference type="AlphaFoldDB" id="A0A2S8RA05"/>
<proteinExistence type="predicted"/>
<dbReference type="OrthoDB" id="11970at2"/>
<evidence type="ECO:0000259" key="1">
    <source>
        <dbReference type="Pfam" id="PF09823"/>
    </source>
</evidence>
<dbReference type="Pfam" id="PF04411">
    <property type="entry name" value="PDDEXK_7"/>
    <property type="match status" value="1"/>
</dbReference>
<evidence type="ECO:0000313" key="2">
    <source>
        <dbReference type="EMBL" id="PQQ66633.1"/>
    </source>
</evidence>
<dbReference type="InterPro" id="IPR007505">
    <property type="entry name" value="PDDEXK_7"/>
</dbReference>
<dbReference type="InterPro" id="IPR018633">
    <property type="entry name" value="DUF2357"/>
</dbReference>
<dbReference type="EMBL" id="NEMB01000003">
    <property type="protein sequence ID" value="PQQ66633.1"/>
    <property type="molecule type" value="Genomic_DNA"/>
</dbReference>
<protein>
    <recommendedName>
        <fullName evidence="1">DUF2357 domain-containing protein</fullName>
    </recommendedName>
</protein>
<name>A0A2S8RA05_9FIRM</name>
<comment type="caution">
    <text evidence="2">The sequence shown here is derived from an EMBL/GenBank/DDBJ whole genome shotgun (WGS) entry which is preliminary data.</text>
</comment>
<sequence length="825" mass="95354">MDLLPTGSDSKIFEVKTNEVHVIMKGKKSQSPFINHSGSNDSTIVFFGNNIREIRLKNYNNNLTFDNNSKYSIGIYTAPLFYEQNDYEIIIKGIEDVKVDFWHENFLVRNKVEPISDSDNILTGMINFDNNIGYSDLIIKVNGKINLIIRIEVFPSKISYKDDYKNIIKDINDEINSVLFDFLKKTYKTFKLGDKTNYTPAVFFAIIRGIFEDFLKATDTIIKTPHHILTVEHEILPAHKVKRVDSKTIKWVERHPESVIVSPVGMCASKAMALKKRVNYNTVENRFTKFILLSIIKRIKDFRHRYILGNNADSSVLDETNKMINEIRKRVYRSFLNNVDGYKPTQSMSLVFGMAPGYRNLYKYYLMLLKGLAVNGDIFKLSTKDIALLYEYWCFIKLGSLLKKSCKLVSPDVIKVDNSGITVSLVKGKKSEVRYINPNTGESIILTYNPGELNTQTVSQRPDNVLTLEKTGSDIPYKYIFDAKYRIDPAFPGTGYPDSKPGPRVEDINAMHRYRDSIVFENNTPSRYTFEKSMFGAYVLFPYANEREYTDHKFYRSIETVNIGGLPFLPGATSLVEELLSELITESKESAFERATLPRGIERMLAKVDWKVKDMLVGALRSKKQLEISLSNKFYHVPAKYVSEDDLPVRYVALYQSDNIFKKESGIRYYGTVVKTYVCKRKDIPIPMTRDNSDELYYRFDIKSWEQLPVAIKVREEGVIRPKFTNMFLFQNCRDSYELFNIHSEEQYRLLQELKRISRDTAVNNDEHKSGFRLNDEISIYLLGGDIIVCTSTGKIINKTPVSEFIRKPRHTFNMIKNTLYHSGM</sequence>
<dbReference type="Pfam" id="PF09823">
    <property type="entry name" value="DUF2357"/>
    <property type="match status" value="1"/>
</dbReference>
<accession>A0A2S8RA05</accession>
<feature type="domain" description="DUF2357" evidence="1">
    <location>
        <begin position="123"/>
        <end position="365"/>
    </location>
</feature>
<organism evidence="2 3">
    <name type="scientific">Acetivibrio saccincola</name>
    <dbReference type="NCBI Taxonomy" id="1677857"/>
    <lineage>
        <taxon>Bacteria</taxon>
        <taxon>Bacillati</taxon>
        <taxon>Bacillota</taxon>
        <taxon>Clostridia</taxon>
        <taxon>Eubacteriales</taxon>
        <taxon>Oscillospiraceae</taxon>
        <taxon>Acetivibrio</taxon>
    </lineage>
</organism>
<evidence type="ECO:0000313" key="3">
    <source>
        <dbReference type="Proteomes" id="UP000239720"/>
    </source>
</evidence>
<reference evidence="2 3" key="1">
    <citation type="journal article" date="2018" name="Syst. Appl. Microbiol.">
        <title>Characterization and high-quality draft genome sequence of Herbivorax saccincola A7, an anaerobic, alkaliphilic, thermophilic, cellulolytic, and xylanolytic bacterium.</title>
        <authorList>
            <person name="Aikawa S."/>
            <person name="Baramee S."/>
            <person name="Sermsathanaswadi J."/>
            <person name="Thianheng P."/>
            <person name="Tachaapaikoon C."/>
            <person name="Shikata A."/>
            <person name="Waeonukul R."/>
            <person name="Pason P."/>
            <person name="Ratanakhanokchai K."/>
            <person name="Kosugi A."/>
        </authorList>
    </citation>
    <scope>NUCLEOTIDE SEQUENCE [LARGE SCALE GENOMIC DNA]</scope>
    <source>
        <strain evidence="2 3">A7</strain>
    </source>
</reference>